<gene>
    <name evidence="2" type="ORF">P255_01803</name>
</gene>
<proteinExistence type="predicted"/>
<evidence type="ECO:0000313" key="2">
    <source>
        <dbReference type="EMBL" id="ESK51293.1"/>
    </source>
</evidence>
<dbReference type="RefSeq" id="WP_004900165.1">
    <property type="nucleotide sequence ID" value="NZ_BBTI01000002.1"/>
</dbReference>
<sequence length="60" mass="6794">MLKLALILLVVLSLAALIFLILQSKKLLNDTVKQHKPMPESQDKTQPQPTKSSVRSKKKR</sequence>
<comment type="caution">
    <text evidence="2">The sequence shown here is derived from an EMBL/GenBank/DDBJ whole genome shotgun (WGS) entry which is preliminary data.</text>
</comment>
<dbReference type="Proteomes" id="UP000018418">
    <property type="component" value="Unassembled WGS sequence"/>
</dbReference>
<organism evidence="2 3">
    <name type="scientific">Acinetobacter brisouii CIP 110357</name>
    <dbReference type="NCBI Taxonomy" id="1341683"/>
    <lineage>
        <taxon>Bacteria</taxon>
        <taxon>Pseudomonadati</taxon>
        <taxon>Pseudomonadota</taxon>
        <taxon>Gammaproteobacteria</taxon>
        <taxon>Moraxellales</taxon>
        <taxon>Moraxellaceae</taxon>
        <taxon>Acinetobacter</taxon>
    </lineage>
</organism>
<reference evidence="2 3" key="1">
    <citation type="submission" date="2013-10" db="EMBL/GenBank/DDBJ databases">
        <title>The Genome Sequence of Acinetobacter brisouii CIP 110357.</title>
        <authorList>
            <consortium name="The Broad Institute Genomics Platform"/>
            <consortium name="The Broad Institute Genome Sequencing Center for Infectious Disease"/>
            <person name="Cerqueira G."/>
            <person name="Feldgarden M."/>
            <person name="Courvalin P."/>
            <person name="Grillot-Courvalin C."/>
            <person name="Clermont D."/>
            <person name="Rocha E."/>
            <person name="Yoon E.-J."/>
            <person name="Nemec A."/>
            <person name="Young S.K."/>
            <person name="Zeng Q."/>
            <person name="Gargeya S."/>
            <person name="Fitzgerald M."/>
            <person name="Abouelleil A."/>
            <person name="Alvarado L."/>
            <person name="Berlin A.M."/>
            <person name="Chapman S.B."/>
            <person name="Gainer-Dewar J."/>
            <person name="Goldberg J."/>
            <person name="Gnerre S."/>
            <person name="Griggs A."/>
            <person name="Gujja S."/>
            <person name="Hansen M."/>
            <person name="Howarth C."/>
            <person name="Imamovic A."/>
            <person name="Ireland A."/>
            <person name="Larimer J."/>
            <person name="McCowan C."/>
            <person name="Murphy C."/>
            <person name="Pearson M."/>
            <person name="Poon T.W."/>
            <person name="Priest M."/>
            <person name="Roberts A."/>
            <person name="Saif S."/>
            <person name="Shea T."/>
            <person name="Sykes S."/>
            <person name="Wortman J."/>
            <person name="Nusbaum C."/>
            <person name="Birren B."/>
        </authorList>
    </citation>
    <scope>NUCLEOTIDE SEQUENCE [LARGE SCALE GENOMIC DNA]</scope>
    <source>
        <strain evidence="2 3">CIP 110357</strain>
    </source>
</reference>
<dbReference type="EMBL" id="AYEU01000006">
    <property type="protein sequence ID" value="ESK51293.1"/>
    <property type="molecule type" value="Genomic_DNA"/>
</dbReference>
<evidence type="ECO:0000256" key="1">
    <source>
        <dbReference type="SAM" id="MobiDB-lite"/>
    </source>
</evidence>
<dbReference type="PATRIC" id="fig|1341683.3.peg.1790"/>
<dbReference type="STRING" id="396323.VH98_01950"/>
<protein>
    <submittedName>
        <fullName evidence="2">Uncharacterized protein</fullName>
    </submittedName>
</protein>
<accession>V2UA57</accession>
<dbReference type="HOGENOM" id="CLU_2968823_0_0_6"/>
<feature type="compositionally biased region" description="Polar residues" evidence="1">
    <location>
        <begin position="44"/>
        <end position="53"/>
    </location>
</feature>
<keyword evidence="3" id="KW-1185">Reference proteome</keyword>
<evidence type="ECO:0000313" key="3">
    <source>
        <dbReference type="Proteomes" id="UP000018418"/>
    </source>
</evidence>
<feature type="region of interest" description="Disordered" evidence="1">
    <location>
        <begin position="32"/>
        <end position="60"/>
    </location>
</feature>
<name>V2UA57_9GAMM</name>
<dbReference type="AlphaFoldDB" id="V2UA57"/>